<reference evidence="1" key="1">
    <citation type="submission" date="2021-01" db="EMBL/GenBank/DDBJ databases">
        <authorList>
            <consortium name="Genoscope - CEA"/>
            <person name="William W."/>
        </authorList>
    </citation>
    <scope>NUCLEOTIDE SEQUENCE</scope>
</reference>
<dbReference type="AlphaFoldDB" id="A0A816R5L8"/>
<organism evidence="1">
    <name type="scientific">Brassica napus</name>
    <name type="common">Rape</name>
    <dbReference type="NCBI Taxonomy" id="3708"/>
    <lineage>
        <taxon>Eukaryota</taxon>
        <taxon>Viridiplantae</taxon>
        <taxon>Streptophyta</taxon>
        <taxon>Embryophyta</taxon>
        <taxon>Tracheophyta</taxon>
        <taxon>Spermatophyta</taxon>
        <taxon>Magnoliopsida</taxon>
        <taxon>eudicotyledons</taxon>
        <taxon>Gunneridae</taxon>
        <taxon>Pentapetalae</taxon>
        <taxon>rosids</taxon>
        <taxon>malvids</taxon>
        <taxon>Brassicales</taxon>
        <taxon>Brassicaceae</taxon>
        <taxon>Brassiceae</taxon>
        <taxon>Brassica</taxon>
    </lineage>
</organism>
<evidence type="ECO:0000313" key="1">
    <source>
        <dbReference type="EMBL" id="CAF2070594.1"/>
    </source>
</evidence>
<protein>
    <submittedName>
        <fullName evidence="1">(rape) hypothetical protein</fullName>
    </submittedName>
</protein>
<sequence>MCFTEVEGGECMWILDFCITTSKCTERCLKYKGDRVEKSECKVPEVHPGQPIYPFRMCFRTYIYM</sequence>
<gene>
    <name evidence="1" type="ORF">DARMORV10_C01P16480.1</name>
</gene>
<accession>A0A816R5L8</accession>
<dbReference type="EMBL" id="HG994365">
    <property type="protein sequence ID" value="CAF2070594.1"/>
    <property type="molecule type" value="Genomic_DNA"/>
</dbReference>
<dbReference type="Proteomes" id="UP001295469">
    <property type="component" value="Chromosome C01"/>
</dbReference>
<proteinExistence type="predicted"/>
<name>A0A816R5L8_BRANA</name>